<dbReference type="InterPro" id="IPR004332">
    <property type="entry name" value="Transposase_MuDR"/>
</dbReference>
<evidence type="ECO:0000313" key="3">
    <source>
        <dbReference type="EMBL" id="WVZ98256.1"/>
    </source>
</evidence>
<accession>A0AAQ3XFU4</accession>
<dbReference type="Pfam" id="PF10551">
    <property type="entry name" value="MULE"/>
    <property type="match status" value="1"/>
</dbReference>
<name>A0AAQ3XFU4_PASNO</name>
<evidence type="ECO:0000259" key="2">
    <source>
        <dbReference type="Pfam" id="PF10551"/>
    </source>
</evidence>
<reference evidence="3 4" key="1">
    <citation type="submission" date="2024-02" db="EMBL/GenBank/DDBJ databases">
        <title>High-quality chromosome-scale genome assembly of Pensacola bahiagrass (Paspalum notatum Flugge var. saurae).</title>
        <authorList>
            <person name="Vega J.M."/>
            <person name="Podio M."/>
            <person name="Orjuela J."/>
            <person name="Siena L.A."/>
            <person name="Pessino S.C."/>
            <person name="Combes M.C."/>
            <person name="Mariac C."/>
            <person name="Albertini E."/>
            <person name="Pupilli F."/>
            <person name="Ortiz J.P.A."/>
            <person name="Leblanc O."/>
        </authorList>
    </citation>
    <scope>NUCLEOTIDE SEQUENCE [LARGE SCALE GENOMIC DNA]</scope>
    <source>
        <strain evidence="3">R1</strain>
        <tissue evidence="3">Leaf</tissue>
    </source>
</reference>
<organism evidence="3 4">
    <name type="scientific">Paspalum notatum var. saurae</name>
    <dbReference type="NCBI Taxonomy" id="547442"/>
    <lineage>
        <taxon>Eukaryota</taxon>
        <taxon>Viridiplantae</taxon>
        <taxon>Streptophyta</taxon>
        <taxon>Embryophyta</taxon>
        <taxon>Tracheophyta</taxon>
        <taxon>Spermatophyta</taxon>
        <taxon>Magnoliopsida</taxon>
        <taxon>Liliopsida</taxon>
        <taxon>Poales</taxon>
        <taxon>Poaceae</taxon>
        <taxon>PACMAD clade</taxon>
        <taxon>Panicoideae</taxon>
        <taxon>Andropogonodae</taxon>
        <taxon>Paspaleae</taxon>
        <taxon>Paspalinae</taxon>
        <taxon>Paspalum</taxon>
    </lineage>
</organism>
<dbReference type="PANTHER" id="PTHR31973:SF195">
    <property type="entry name" value="MUDR FAMILY TRANSPOSASE"/>
    <property type="match status" value="1"/>
</dbReference>
<dbReference type="EMBL" id="CP144754">
    <property type="protein sequence ID" value="WVZ98256.1"/>
    <property type="molecule type" value="Genomic_DNA"/>
</dbReference>
<keyword evidence="4" id="KW-1185">Reference proteome</keyword>
<sequence length="604" mass="67824">MMPDNCPPWIDPGKAFRLIVSCATYKANLEYGFIDIAEQGHDFWVDLSSGYSLTKFAEDMAAVTIWGPSQQLVVWGVDPESRSEWRVTSDSHLMEMIDARLEDKVMYLSVEVVAKEGYKSAPSSSSAHYHSAVSNGEQCLADSIGFNVADTCSSPNTGDIIDWDALTIIPEGDLDGDATILLDEDKFFEAMGLKAADELAAGDAMGEVPIPAVPNEIQAEMIEAAMLVDDIDAAEPIIDWDRDNPDISVGAVYPCMKDFRLAVKHYAVRNEFELGTEKSDKVRFRGFCKAKGCPWKIRARTQIDSSVRIQIIEGDHKCASRRLLGKMASQGWVAERTVPLLKKNPGMGAAEVKAELESKYNIQIPYQTVWYGKEKAAEKLFGKWDESYDYLYRFKAEVELRSPGSVVEIDTVTVDGKKHFSRFFCAFKASIDGFLGGCRPYISIDSTALNGQWNVHLPAATAIDGHNWMFPIAFGFFDSETKENWIWFVQQLGKALGPMPRLAVCTDACKGLETAVEKVFPWCEQRECFRHLMEDMKRNFTGTEYGKYMWPAARAYTVEKHKRLLDKVLEGTPGVENWLATHHKLLWARSKFSPDIKCDYIKPS</sequence>
<dbReference type="Proteomes" id="UP001341281">
    <property type="component" value="Chromosome 10"/>
</dbReference>
<dbReference type="Pfam" id="PF03108">
    <property type="entry name" value="DBD_Tnp_Mut"/>
    <property type="match status" value="1"/>
</dbReference>
<evidence type="ECO:0000259" key="1">
    <source>
        <dbReference type="Pfam" id="PF03108"/>
    </source>
</evidence>
<feature type="domain" description="MULE transposase" evidence="2">
    <location>
        <begin position="442"/>
        <end position="534"/>
    </location>
</feature>
<proteinExistence type="predicted"/>
<feature type="domain" description="Transposase MuDR plant" evidence="1">
    <location>
        <begin position="247"/>
        <end position="301"/>
    </location>
</feature>
<dbReference type="PANTHER" id="PTHR31973">
    <property type="entry name" value="POLYPROTEIN, PUTATIVE-RELATED"/>
    <property type="match status" value="1"/>
</dbReference>
<evidence type="ECO:0000313" key="4">
    <source>
        <dbReference type="Proteomes" id="UP001341281"/>
    </source>
</evidence>
<gene>
    <name evidence="3" type="ORF">U9M48_043721</name>
</gene>
<dbReference type="InterPro" id="IPR018289">
    <property type="entry name" value="MULE_transposase_dom"/>
</dbReference>
<evidence type="ECO:0008006" key="5">
    <source>
        <dbReference type="Google" id="ProtNLM"/>
    </source>
</evidence>
<dbReference type="AlphaFoldDB" id="A0AAQ3XFU4"/>
<protein>
    <recommendedName>
        <fullName evidence="5">Transposase</fullName>
    </recommendedName>
</protein>